<proteinExistence type="predicted"/>
<name>A0A484MMS3_9ASTE</name>
<dbReference type="AlphaFoldDB" id="A0A484MMS3"/>
<evidence type="ECO:0000313" key="3">
    <source>
        <dbReference type="Proteomes" id="UP000595140"/>
    </source>
</evidence>
<organism evidence="2 3">
    <name type="scientific">Cuscuta campestris</name>
    <dbReference type="NCBI Taxonomy" id="132261"/>
    <lineage>
        <taxon>Eukaryota</taxon>
        <taxon>Viridiplantae</taxon>
        <taxon>Streptophyta</taxon>
        <taxon>Embryophyta</taxon>
        <taxon>Tracheophyta</taxon>
        <taxon>Spermatophyta</taxon>
        <taxon>Magnoliopsida</taxon>
        <taxon>eudicotyledons</taxon>
        <taxon>Gunneridae</taxon>
        <taxon>Pentapetalae</taxon>
        <taxon>asterids</taxon>
        <taxon>lamiids</taxon>
        <taxon>Solanales</taxon>
        <taxon>Convolvulaceae</taxon>
        <taxon>Cuscuteae</taxon>
        <taxon>Cuscuta</taxon>
        <taxon>Cuscuta subgen. Grammica</taxon>
        <taxon>Cuscuta sect. Cleistogrammica</taxon>
    </lineage>
</organism>
<sequence length="84" mass="9158">MLRAIEASARPGEEQRPIQIGSNASPSTFGHELLSKSSQQRLLVLSLHSKRSNGKKFLPSINWTRNSSRGGGGCLVSRGKKLKK</sequence>
<evidence type="ECO:0000256" key="1">
    <source>
        <dbReference type="SAM" id="MobiDB-lite"/>
    </source>
</evidence>
<dbReference type="EMBL" id="OOIL02004011">
    <property type="protein sequence ID" value="VFQ90152.1"/>
    <property type="molecule type" value="Genomic_DNA"/>
</dbReference>
<reference evidence="2 3" key="1">
    <citation type="submission" date="2018-04" db="EMBL/GenBank/DDBJ databases">
        <authorList>
            <person name="Vogel A."/>
        </authorList>
    </citation>
    <scope>NUCLEOTIDE SEQUENCE [LARGE SCALE GENOMIC DNA]</scope>
</reference>
<feature type="region of interest" description="Disordered" evidence="1">
    <location>
        <begin position="1"/>
        <end position="30"/>
    </location>
</feature>
<dbReference type="Proteomes" id="UP000595140">
    <property type="component" value="Unassembled WGS sequence"/>
</dbReference>
<protein>
    <submittedName>
        <fullName evidence="2">Uncharacterized protein</fullName>
    </submittedName>
</protein>
<evidence type="ECO:0000313" key="2">
    <source>
        <dbReference type="EMBL" id="VFQ90152.1"/>
    </source>
</evidence>
<accession>A0A484MMS3</accession>
<gene>
    <name evidence="2" type="ORF">CCAM_LOCUS31928</name>
</gene>
<keyword evidence="3" id="KW-1185">Reference proteome</keyword>